<keyword evidence="3" id="KW-1185">Reference proteome</keyword>
<evidence type="ECO:0000256" key="1">
    <source>
        <dbReference type="SAM" id="MobiDB-lite"/>
    </source>
</evidence>
<feature type="region of interest" description="Disordered" evidence="1">
    <location>
        <begin position="79"/>
        <end position="101"/>
    </location>
</feature>
<gene>
    <name evidence="2" type="ORF">F3W81_04180</name>
</gene>
<dbReference type="Proteomes" id="UP000594118">
    <property type="component" value="Chromosome"/>
</dbReference>
<reference evidence="2 3" key="1">
    <citation type="submission" date="2019-10" db="EMBL/GenBank/DDBJ databases">
        <title>Pseudopuniceibacterium sp. HQ09 islated from Antarctica.</title>
        <authorList>
            <person name="Liao L."/>
            <person name="Su S."/>
            <person name="Chen B."/>
            <person name="Yu Y."/>
        </authorList>
    </citation>
    <scope>NUCLEOTIDE SEQUENCE [LARGE SCALE GENOMIC DNA]</scope>
    <source>
        <strain evidence="2 3">HQ09</strain>
    </source>
</reference>
<dbReference type="AlphaFoldDB" id="A0A7L9WJE0"/>
<dbReference type="EMBL" id="CP045201">
    <property type="protein sequence ID" value="QOL80092.1"/>
    <property type="molecule type" value="Genomic_DNA"/>
</dbReference>
<accession>A0A7L9WJE0</accession>
<proteinExistence type="predicted"/>
<organism evidence="2 3">
    <name type="scientific">Pseudooceanicola spongiae</name>
    <dbReference type="NCBI Taxonomy" id="2613965"/>
    <lineage>
        <taxon>Bacteria</taxon>
        <taxon>Pseudomonadati</taxon>
        <taxon>Pseudomonadota</taxon>
        <taxon>Alphaproteobacteria</taxon>
        <taxon>Rhodobacterales</taxon>
        <taxon>Paracoccaceae</taxon>
        <taxon>Pseudooceanicola</taxon>
    </lineage>
</organism>
<evidence type="ECO:0000313" key="3">
    <source>
        <dbReference type="Proteomes" id="UP000594118"/>
    </source>
</evidence>
<protein>
    <recommendedName>
        <fullName evidence="4">Antifreeze glycopeptide polyprotein</fullName>
    </recommendedName>
</protein>
<dbReference type="RefSeq" id="WP_193082407.1">
    <property type="nucleotide sequence ID" value="NZ_CP045201.1"/>
</dbReference>
<evidence type="ECO:0000313" key="2">
    <source>
        <dbReference type="EMBL" id="QOL80092.1"/>
    </source>
</evidence>
<sequence>MVTHRGLTLRAVGRASRLGLWAALVCVPLGGALLAEPTSFNETTRARSSHGPMSAIDWLNSLPATGPLSGTMPNTARSIAAQRPASSAHPHPMTRDEPPVSQRADIPVVSSQPLDAQQVGAVGLLPAKITGLPTTLWQASRSADVIRLIRGLDVSELPAMQSLLYTLLLAEGEPPSDTSDQDLMLLARLAKLLDLGAVDPALALIERAGPSRTPALFASWFDLSLLAGTETEACQQMVADPRLAPGQAARIFCLARESQWDTAALILDTTRALGAFDPAEERLLTRFLNVDMDEDAVRLPPPSTITPLSFRMAEAIGEPLSTASLPRAYAVSDLRGLTGWKAELEAAERLARTGALPENHLLGVYTNGRPSASGGIWDRVEAVQSFDNAINADPVDRAAVLAALPDVWQAMVAAQLEEPFARLYGPALAAYADAPGAAGRIAFTATLLGPGYEANVRGLSPRDTTEAFLIALAAGRPDRAPPYNAASRIVAAGFANSARPPQRLQSQLDNGQLGEAILGAMRLYASAMTGEMKDAGDALATFRAVGLEDTARRAALQLLLLERRG</sequence>
<evidence type="ECO:0008006" key="4">
    <source>
        <dbReference type="Google" id="ProtNLM"/>
    </source>
</evidence>
<name>A0A7L9WJE0_9RHOB</name>
<dbReference type="KEGG" id="pshq:F3W81_04180"/>